<protein>
    <recommendedName>
        <fullName evidence="3">HTH CENPB-type domain-containing protein</fullName>
    </recommendedName>
</protein>
<accession>A0A6A7A1Z7</accession>
<evidence type="ECO:0008006" key="3">
    <source>
        <dbReference type="Google" id="ProtNLM"/>
    </source>
</evidence>
<name>A0A6A7A1Z7_9PLEO</name>
<dbReference type="EMBL" id="MU006225">
    <property type="protein sequence ID" value="KAF2827143.1"/>
    <property type="molecule type" value="Genomic_DNA"/>
</dbReference>
<keyword evidence="2" id="KW-1185">Reference proteome</keyword>
<proteinExistence type="predicted"/>
<dbReference type="OrthoDB" id="3938460at2759"/>
<organism evidence="1 2">
    <name type="scientific">Ophiobolus disseminans</name>
    <dbReference type="NCBI Taxonomy" id="1469910"/>
    <lineage>
        <taxon>Eukaryota</taxon>
        <taxon>Fungi</taxon>
        <taxon>Dikarya</taxon>
        <taxon>Ascomycota</taxon>
        <taxon>Pezizomycotina</taxon>
        <taxon>Dothideomycetes</taxon>
        <taxon>Pleosporomycetidae</taxon>
        <taxon>Pleosporales</taxon>
        <taxon>Pleosporineae</taxon>
        <taxon>Phaeosphaeriaceae</taxon>
        <taxon>Ophiobolus</taxon>
    </lineage>
</organism>
<sequence>MAHHEISETWVTHFLQRHRYELSSRWTSPMAANRHAADSWGKHKAYFDLLTHRTDKYSIEPRHTYNMDEKGFMAGVIGKQKRGFSKVSFKRKHARQSSHDGSREWITLIACVCVAIDQLCLLASSFRLTPRTCNRTG</sequence>
<evidence type="ECO:0000313" key="2">
    <source>
        <dbReference type="Proteomes" id="UP000799424"/>
    </source>
</evidence>
<evidence type="ECO:0000313" key="1">
    <source>
        <dbReference type="EMBL" id="KAF2827143.1"/>
    </source>
</evidence>
<dbReference type="Proteomes" id="UP000799424">
    <property type="component" value="Unassembled WGS sequence"/>
</dbReference>
<dbReference type="AlphaFoldDB" id="A0A6A7A1Z7"/>
<reference evidence="1" key="1">
    <citation type="journal article" date="2020" name="Stud. Mycol.">
        <title>101 Dothideomycetes genomes: a test case for predicting lifestyles and emergence of pathogens.</title>
        <authorList>
            <person name="Haridas S."/>
            <person name="Albert R."/>
            <person name="Binder M."/>
            <person name="Bloem J."/>
            <person name="Labutti K."/>
            <person name="Salamov A."/>
            <person name="Andreopoulos B."/>
            <person name="Baker S."/>
            <person name="Barry K."/>
            <person name="Bills G."/>
            <person name="Bluhm B."/>
            <person name="Cannon C."/>
            <person name="Castanera R."/>
            <person name="Culley D."/>
            <person name="Daum C."/>
            <person name="Ezra D."/>
            <person name="Gonzalez J."/>
            <person name="Henrissat B."/>
            <person name="Kuo A."/>
            <person name="Liang C."/>
            <person name="Lipzen A."/>
            <person name="Lutzoni F."/>
            <person name="Magnuson J."/>
            <person name="Mondo S."/>
            <person name="Nolan M."/>
            <person name="Ohm R."/>
            <person name="Pangilinan J."/>
            <person name="Park H.-J."/>
            <person name="Ramirez L."/>
            <person name="Alfaro M."/>
            <person name="Sun H."/>
            <person name="Tritt A."/>
            <person name="Yoshinaga Y."/>
            <person name="Zwiers L.-H."/>
            <person name="Turgeon B."/>
            <person name="Goodwin S."/>
            <person name="Spatafora J."/>
            <person name="Crous P."/>
            <person name="Grigoriev I."/>
        </authorList>
    </citation>
    <scope>NUCLEOTIDE SEQUENCE</scope>
    <source>
        <strain evidence="1">CBS 113818</strain>
    </source>
</reference>
<gene>
    <name evidence="1" type="ORF">CC86DRAFT_370183</name>
</gene>